<gene>
    <name evidence="5" type="ORF">PCOR1329_LOCUS47458</name>
</gene>
<evidence type="ECO:0000256" key="2">
    <source>
        <dbReference type="ARBA" id="ARBA00022737"/>
    </source>
</evidence>
<evidence type="ECO:0008006" key="7">
    <source>
        <dbReference type="Google" id="ProtNLM"/>
    </source>
</evidence>
<evidence type="ECO:0000256" key="3">
    <source>
        <dbReference type="ARBA" id="ARBA00023216"/>
    </source>
</evidence>
<evidence type="ECO:0000313" key="5">
    <source>
        <dbReference type="EMBL" id="CAK0857304.1"/>
    </source>
</evidence>
<keyword evidence="3" id="KW-0041">Annexin</keyword>
<feature type="region of interest" description="Disordered" evidence="4">
    <location>
        <begin position="1"/>
        <end position="21"/>
    </location>
</feature>
<protein>
    <recommendedName>
        <fullName evidence="7">Annexin</fullName>
    </recommendedName>
</protein>
<accession>A0ABN9UCX3</accession>
<dbReference type="SUPFAM" id="SSF47874">
    <property type="entry name" value="Annexin"/>
    <property type="match status" value="2"/>
</dbReference>
<dbReference type="PANTHER" id="PTHR10502:SF102">
    <property type="entry name" value="ANNEXIN B11"/>
    <property type="match status" value="1"/>
</dbReference>
<dbReference type="PANTHER" id="PTHR10502">
    <property type="entry name" value="ANNEXIN"/>
    <property type="match status" value="1"/>
</dbReference>
<dbReference type="Pfam" id="PF00191">
    <property type="entry name" value="Annexin"/>
    <property type="match status" value="7"/>
</dbReference>
<dbReference type="Proteomes" id="UP001189429">
    <property type="component" value="Unassembled WGS sequence"/>
</dbReference>
<sequence>MGCGASVDQGPQPAPHDPLPGLLKEIHDQQEKLRGHVGDYANEMHEERYVKTTLMKLSTHIKCIQDRKGDEDALNDALQYHVADQDAFDLREASVGFGTDESKMATVIVGRLRENLVLADEIYKKKYNRTVEDQIRGENKTFLGLLTGSLTDFGRFLVYRTMDPAARDAFLIHKCMAGFGCSDFILVEILSTRTNDHLRKVAEKYAESRDGEDMVERIKKETGGFGKKWYGLWVDTLVEFDRDESHEVTIDPAAVAKELYDAGEGKWMGCDEKPFIDHLCKANEETCLAIAAAYQEAYGTPLATAVEKKMGGDLEFSCLARVRSQSEFFAVRLYKACKGWGTDEECIARVIGCLHKAEICAVDEAYARLYGEEEAPFNSLRDLLSSELSGSFLDAVLRCLDTVPPKGHMLDEHHYEPLANKSGEEFAGRIAESYEDAAAKSKGQEDMHGPLSLVNVPCAENFEMQERWEMDIEPMLPVWQDTVDRSEFFPNDPDNVDDAKALLGNLQTENDKMSRSVDAQREAVRGLAEHIPKRCHELRFVERYCNQIIADNEAMLEFCASRDADYVHEAVDGWGTDEDKLIRVLCSQQRPQLRRVDAIYAERYGKSLREVCDGELGGFFEGSLKYFMKCAMTPDAEIDAELLKESMAGWGTNDNLLCELACTRSNRELRDAKTVFAEQNGKSVEEWVEGDTSGKYESFLLACLRADRCESTDVNEELAAYQAQRLYDAASSFTDVFCDSAAYIDVLARASVKQVECIKTTFEANFGESLEEYIKSKMNGDWERVLLARILDKPTYYARILEKAFKGLGTDENAVSRVLGRNTKGSIRMIAARYEELYGRSLHDAIVSETSGNFKKALLTMLFSEAPAGEKDPGLDGDAAGEGE</sequence>
<comment type="similarity">
    <text evidence="1">Belongs to the annexin family.</text>
</comment>
<dbReference type="PRINTS" id="PR00196">
    <property type="entry name" value="ANNEXIN"/>
</dbReference>
<name>A0ABN9UCX3_9DINO</name>
<dbReference type="InterPro" id="IPR037104">
    <property type="entry name" value="Annexin_sf"/>
</dbReference>
<dbReference type="SMART" id="SM00335">
    <property type="entry name" value="ANX"/>
    <property type="match status" value="8"/>
</dbReference>
<organism evidence="5 6">
    <name type="scientific">Prorocentrum cordatum</name>
    <dbReference type="NCBI Taxonomy" id="2364126"/>
    <lineage>
        <taxon>Eukaryota</taxon>
        <taxon>Sar</taxon>
        <taxon>Alveolata</taxon>
        <taxon>Dinophyceae</taxon>
        <taxon>Prorocentrales</taxon>
        <taxon>Prorocentraceae</taxon>
        <taxon>Prorocentrum</taxon>
    </lineage>
</organism>
<dbReference type="PROSITE" id="PS51897">
    <property type="entry name" value="ANNEXIN_2"/>
    <property type="match status" value="7"/>
</dbReference>
<keyword evidence="2" id="KW-0677">Repeat</keyword>
<proteinExistence type="inferred from homology"/>
<dbReference type="InterPro" id="IPR018502">
    <property type="entry name" value="Annexin_repeat"/>
</dbReference>
<evidence type="ECO:0000256" key="1">
    <source>
        <dbReference type="ARBA" id="ARBA00007831"/>
    </source>
</evidence>
<comment type="caution">
    <text evidence="5">The sequence shown here is derived from an EMBL/GenBank/DDBJ whole genome shotgun (WGS) entry which is preliminary data.</text>
</comment>
<evidence type="ECO:0000313" key="6">
    <source>
        <dbReference type="Proteomes" id="UP001189429"/>
    </source>
</evidence>
<keyword evidence="6" id="KW-1185">Reference proteome</keyword>
<reference evidence="5" key="1">
    <citation type="submission" date="2023-10" db="EMBL/GenBank/DDBJ databases">
        <authorList>
            <person name="Chen Y."/>
            <person name="Shah S."/>
            <person name="Dougan E. K."/>
            <person name="Thang M."/>
            <person name="Chan C."/>
        </authorList>
    </citation>
    <scope>NUCLEOTIDE SEQUENCE [LARGE SCALE GENOMIC DNA]</scope>
</reference>
<dbReference type="Gene3D" id="1.10.220.10">
    <property type="entry name" value="Annexin"/>
    <property type="match status" value="8"/>
</dbReference>
<evidence type="ECO:0000256" key="4">
    <source>
        <dbReference type="SAM" id="MobiDB-lite"/>
    </source>
</evidence>
<dbReference type="InterPro" id="IPR001464">
    <property type="entry name" value="Annexin"/>
</dbReference>
<dbReference type="EMBL" id="CAUYUJ010015719">
    <property type="protein sequence ID" value="CAK0857304.1"/>
    <property type="molecule type" value="Genomic_DNA"/>
</dbReference>